<proteinExistence type="predicted"/>
<sequence length="239" mass="26650">MSGDQGLLKSLDGAITQDEEILIQQICALPNIEMTVSGKITGGAVSGQITGGQRSEVSQLCGNEVARETDIRDDVNDDHDRRVQETMRELASYDGRGHPRNTESSTAPRYKLLEGQESISDNTLNSMNTTDVIQYYGYATSSDYMINELNNETGTSRLPCYNENNIWRSTQLSMGNESPINAPMNQCEYNIKEKNGEYRNEATSYYAGSYYVTSSGHMFNLYGNMETSGKQNIRRNAPK</sequence>
<keyword evidence="2" id="KW-1185">Reference proteome</keyword>
<protein>
    <submittedName>
        <fullName evidence="1">Uncharacterized protein</fullName>
    </submittedName>
</protein>
<evidence type="ECO:0000313" key="1">
    <source>
        <dbReference type="EMBL" id="KAJ8676191.1"/>
    </source>
</evidence>
<accession>A0ACC2NYE8</accession>
<comment type="caution">
    <text evidence="1">The sequence shown here is derived from an EMBL/GenBank/DDBJ whole genome shotgun (WGS) entry which is preliminary data.</text>
</comment>
<reference evidence="1" key="1">
    <citation type="submission" date="2023-04" db="EMBL/GenBank/DDBJ databases">
        <title>A chromosome-level genome assembly of the parasitoid wasp Eretmocerus hayati.</title>
        <authorList>
            <person name="Zhong Y."/>
            <person name="Liu S."/>
            <person name="Liu Y."/>
        </authorList>
    </citation>
    <scope>NUCLEOTIDE SEQUENCE</scope>
    <source>
        <strain evidence="1">ZJU_SS_LIU_2023</strain>
    </source>
</reference>
<evidence type="ECO:0000313" key="2">
    <source>
        <dbReference type="Proteomes" id="UP001239111"/>
    </source>
</evidence>
<name>A0ACC2NYE8_9HYME</name>
<dbReference type="EMBL" id="CM056742">
    <property type="protein sequence ID" value="KAJ8676191.1"/>
    <property type="molecule type" value="Genomic_DNA"/>
</dbReference>
<organism evidence="1 2">
    <name type="scientific">Eretmocerus hayati</name>
    <dbReference type="NCBI Taxonomy" id="131215"/>
    <lineage>
        <taxon>Eukaryota</taxon>
        <taxon>Metazoa</taxon>
        <taxon>Ecdysozoa</taxon>
        <taxon>Arthropoda</taxon>
        <taxon>Hexapoda</taxon>
        <taxon>Insecta</taxon>
        <taxon>Pterygota</taxon>
        <taxon>Neoptera</taxon>
        <taxon>Endopterygota</taxon>
        <taxon>Hymenoptera</taxon>
        <taxon>Apocrita</taxon>
        <taxon>Proctotrupomorpha</taxon>
        <taxon>Chalcidoidea</taxon>
        <taxon>Aphelinidae</taxon>
        <taxon>Aphelininae</taxon>
        <taxon>Eretmocerus</taxon>
    </lineage>
</organism>
<dbReference type="Proteomes" id="UP001239111">
    <property type="component" value="Chromosome 2"/>
</dbReference>
<gene>
    <name evidence="1" type="ORF">QAD02_011977</name>
</gene>